<organism evidence="5 6">
    <name type="scientific">Embleya scabrispora</name>
    <dbReference type="NCBI Taxonomy" id="159449"/>
    <lineage>
        <taxon>Bacteria</taxon>
        <taxon>Bacillati</taxon>
        <taxon>Actinomycetota</taxon>
        <taxon>Actinomycetes</taxon>
        <taxon>Kitasatosporales</taxon>
        <taxon>Streptomycetaceae</taxon>
        <taxon>Embleya</taxon>
    </lineage>
</organism>
<evidence type="ECO:0000259" key="3">
    <source>
        <dbReference type="Pfam" id="PF14361"/>
    </source>
</evidence>
<dbReference type="InterPro" id="IPR041522">
    <property type="entry name" value="CdaR_GGDEF"/>
</dbReference>
<comment type="caution">
    <text evidence="5">The sequence shown here is derived from an EMBL/GenBank/DDBJ whole genome shotgun (WGS) entry which is preliminary data.</text>
</comment>
<keyword evidence="6" id="KW-1185">Reference proteome</keyword>
<comment type="similarity">
    <text evidence="1">Belongs to the CdaR family.</text>
</comment>
<dbReference type="Proteomes" id="UP000190037">
    <property type="component" value="Unassembled WGS sequence"/>
</dbReference>
<dbReference type="InterPro" id="IPR025736">
    <property type="entry name" value="PucR_C-HTH_dom"/>
</dbReference>
<dbReference type="EMBL" id="MWQN01000001">
    <property type="protein sequence ID" value="OPC81174.1"/>
    <property type="molecule type" value="Genomic_DNA"/>
</dbReference>
<evidence type="ECO:0000313" key="5">
    <source>
        <dbReference type="EMBL" id="OPC81174.1"/>
    </source>
</evidence>
<name>A0A1T3NWL9_9ACTN</name>
<dbReference type="OrthoDB" id="3196285at2"/>
<dbReference type="InterPro" id="IPR042070">
    <property type="entry name" value="PucR_C-HTH_sf"/>
</dbReference>
<dbReference type="InterPro" id="IPR051448">
    <property type="entry name" value="CdaR-like_regulators"/>
</dbReference>
<dbReference type="InterPro" id="IPR025751">
    <property type="entry name" value="RsbRD_N_dom"/>
</dbReference>
<dbReference type="AlphaFoldDB" id="A0A1T3NWL9"/>
<evidence type="ECO:0000259" key="2">
    <source>
        <dbReference type="Pfam" id="PF13556"/>
    </source>
</evidence>
<dbReference type="Gene3D" id="1.10.10.2840">
    <property type="entry name" value="PucR C-terminal helix-turn-helix domain"/>
    <property type="match status" value="1"/>
</dbReference>
<dbReference type="Pfam" id="PF13556">
    <property type="entry name" value="HTH_30"/>
    <property type="match status" value="1"/>
</dbReference>
<evidence type="ECO:0000259" key="4">
    <source>
        <dbReference type="Pfam" id="PF17853"/>
    </source>
</evidence>
<dbReference type="PANTHER" id="PTHR33744:SF1">
    <property type="entry name" value="DNA-BINDING TRANSCRIPTIONAL ACTIVATOR ADER"/>
    <property type="match status" value="1"/>
</dbReference>
<dbReference type="RefSeq" id="WP_078975479.1">
    <property type="nucleotide sequence ID" value="NZ_MWQN01000001.1"/>
</dbReference>
<feature type="domain" description="RsbT co-antagonist protein RsbRD N-terminal" evidence="3">
    <location>
        <begin position="28"/>
        <end position="167"/>
    </location>
</feature>
<proteinExistence type="inferred from homology"/>
<dbReference type="Pfam" id="PF17853">
    <property type="entry name" value="GGDEF_2"/>
    <property type="match status" value="1"/>
</dbReference>
<dbReference type="eggNOG" id="COG2508">
    <property type="taxonomic scope" value="Bacteria"/>
</dbReference>
<evidence type="ECO:0000256" key="1">
    <source>
        <dbReference type="ARBA" id="ARBA00006754"/>
    </source>
</evidence>
<reference evidence="5 6" key="1">
    <citation type="submission" date="2017-03" db="EMBL/GenBank/DDBJ databases">
        <title>Draft genome sequence of Streptomyces scabrisporus NF3, endophyte isolated from Amphipterygium adstringens.</title>
        <authorList>
            <person name="Vazquez M."/>
            <person name="Ceapa C.D."/>
            <person name="Rodriguez Luna D."/>
            <person name="Sanchez Esquivel S."/>
        </authorList>
    </citation>
    <scope>NUCLEOTIDE SEQUENCE [LARGE SCALE GENOMIC DNA]</scope>
    <source>
        <strain evidence="5 6">NF3</strain>
    </source>
</reference>
<dbReference type="STRING" id="159449.B4N89_09615"/>
<dbReference type="PANTHER" id="PTHR33744">
    <property type="entry name" value="CARBOHYDRATE DIACID REGULATOR"/>
    <property type="match status" value="1"/>
</dbReference>
<gene>
    <name evidence="5" type="ORF">B4N89_09615</name>
</gene>
<dbReference type="Pfam" id="PF14361">
    <property type="entry name" value="RsbRD_N"/>
    <property type="match status" value="1"/>
</dbReference>
<feature type="domain" description="CdaR GGDEF-like" evidence="4">
    <location>
        <begin position="178"/>
        <end position="287"/>
    </location>
</feature>
<feature type="domain" description="PucR C-terminal helix-turn-helix" evidence="2">
    <location>
        <begin position="336"/>
        <end position="394"/>
    </location>
</feature>
<evidence type="ECO:0008006" key="7">
    <source>
        <dbReference type="Google" id="ProtNLM"/>
    </source>
</evidence>
<accession>A0A1T3NWL9</accession>
<sequence length="399" mass="43177">MVDAEGSDGPKHSALLRRAARALPGRLPELTDRLVAELQELEPAYVAGGVPPDELWQSTHEALRVAVGALAIWPRELEGSRWASGRLARRRAEQGVPLEALLHAYRLGGVLLWQTLVEVAAEQEPDEVRLLVHVATDVWNFVDRHASAIADEYRRVQTELTNRHDERVHALLDTLLDGRAPEADLAAAAGVLDLPERGRYAVVAVRHPLPGTGVHDAPRRAAPNGVRVVWRARAEGEFAVVLLGTSGLDEIAETFGPVAGSRTGISPIVDGLAALGRARRLAEIALRTCTADGECARLDERLPAALVASQPDLARDLAARVLGPILALDAVDRDLLLGTFGAWLDSGGSAVRAGRRLFCHRNTVLNRLRRMEQLTGRELGLPRDLVELALALDAHRLSA</sequence>
<protein>
    <recommendedName>
        <fullName evidence="7">PucR family transcriptional regulator</fullName>
    </recommendedName>
</protein>
<evidence type="ECO:0000313" key="6">
    <source>
        <dbReference type="Proteomes" id="UP000190037"/>
    </source>
</evidence>